<dbReference type="SUPFAM" id="SSF53474">
    <property type="entry name" value="alpha/beta-Hydrolases"/>
    <property type="match status" value="1"/>
</dbReference>
<comment type="caution">
    <text evidence="2">The sequence shown here is derived from an EMBL/GenBank/DDBJ whole genome shotgun (WGS) entry which is preliminary data.</text>
</comment>
<keyword evidence="1" id="KW-0472">Membrane</keyword>
<dbReference type="InterPro" id="IPR010315">
    <property type="entry name" value="DUF915_hydro-like"/>
</dbReference>
<dbReference type="AlphaFoldDB" id="A0A917HK52"/>
<keyword evidence="1" id="KW-0812">Transmembrane</keyword>
<keyword evidence="3" id="KW-1185">Reference proteome</keyword>
<organism evidence="2 3">
    <name type="scientific">Virgibacillus oceani</name>
    <dbReference type="NCBI Taxonomy" id="1479511"/>
    <lineage>
        <taxon>Bacteria</taxon>
        <taxon>Bacillati</taxon>
        <taxon>Bacillota</taxon>
        <taxon>Bacilli</taxon>
        <taxon>Bacillales</taxon>
        <taxon>Bacillaceae</taxon>
        <taxon>Virgibacillus</taxon>
    </lineage>
</organism>
<keyword evidence="1" id="KW-1133">Transmembrane helix</keyword>
<dbReference type="RefSeq" id="WP_188456076.1">
    <property type="nucleotide sequence ID" value="NZ_BMFR01000013.1"/>
</dbReference>
<evidence type="ECO:0000313" key="3">
    <source>
        <dbReference type="Proteomes" id="UP000622860"/>
    </source>
</evidence>
<proteinExistence type="predicted"/>
<gene>
    <name evidence="2" type="ORF">GCM10011398_28800</name>
</gene>
<dbReference type="PANTHER" id="PTHR37946:SF1">
    <property type="entry name" value="SLL1969 PROTEIN"/>
    <property type="match status" value="1"/>
</dbReference>
<sequence length="272" mass="30742">MTKKHIIQLSSLLIIAVSIIAITYMPERAKSEPNKTPPTVFVHGYKGTYNSFGNMLERFENHGWGNKALVYYVSQDGKLRVYNLNKGKREPILIQVIFQNNRASFEDTSAWLASVLRHMKTTYEIDSVNIVGHSMGGLVSLKYLEDYHDADLYPITDKLVTIGSPFDGVYSDFYFQINRDVAATDLKPNSAALKLLKINNKDLPENVRVLSIGSTGDHVAVPESVKALRMIIPGDQLTEKMIENTHLGHSELHESEHVDKLIHSFLWQEQAE</sequence>
<dbReference type="PANTHER" id="PTHR37946">
    <property type="entry name" value="SLL1969 PROTEIN"/>
    <property type="match status" value="1"/>
</dbReference>
<reference evidence="2" key="1">
    <citation type="journal article" date="2014" name="Int. J. Syst. Evol. Microbiol.">
        <title>Complete genome sequence of Corynebacterium casei LMG S-19264T (=DSM 44701T), isolated from a smear-ripened cheese.</title>
        <authorList>
            <consortium name="US DOE Joint Genome Institute (JGI-PGF)"/>
            <person name="Walter F."/>
            <person name="Albersmeier A."/>
            <person name="Kalinowski J."/>
            <person name="Ruckert C."/>
        </authorList>
    </citation>
    <scope>NUCLEOTIDE SEQUENCE</scope>
    <source>
        <strain evidence="2">CGMCC 1.12754</strain>
    </source>
</reference>
<dbReference type="Pfam" id="PF06028">
    <property type="entry name" value="DUF915"/>
    <property type="match status" value="1"/>
</dbReference>
<reference evidence="2" key="2">
    <citation type="submission" date="2020-09" db="EMBL/GenBank/DDBJ databases">
        <authorList>
            <person name="Sun Q."/>
            <person name="Zhou Y."/>
        </authorList>
    </citation>
    <scope>NUCLEOTIDE SEQUENCE</scope>
    <source>
        <strain evidence="2">CGMCC 1.12754</strain>
    </source>
</reference>
<accession>A0A917HK52</accession>
<protein>
    <recommendedName>
        <fullName evidence="4">Alpha/beta hydrolase</fullName>
    </recommendedName>
</protein>
<evidence type="ECO:0000313" key="2">
    <source>
        <dbReference type="EMBL" id="GGG81561.1"/>
    </source>
</evidence>
<dbReference type="Proteomes" id="UP000622860">
    <property type="component" value="Unassembled WGS sequence"/>
</dbReference>
<evidence type="ECO:0000256" key="1">
    <source>
        <dbReference type="SAM" id="Phobius"/>
    </source>
</evidence>
<evidence type="ECO:0008006" key="4">
    <source>
        <dbReference type="Google" id="ProtNLM"/>
    </source>
</evidence>
<name>A0A917HK52_9BACI</name>
<feature type="transmembrane region" description="Helical" evidence="1">
    <location>
        <begin position="6"/>
        <end position="25"/>
    </location>
</feature>
<dbReference type="EMBL" id="BMFR01000013">
    <property type="protein sequence ID" value="GGG81561.1"/>
    <property type="molecule type" value="Genomic_DNA"/>
</dbReference>
<dbReference type="InterPro" id="IPR029058">
    <property type="entry name" value="AB_hydrolase_fold"/>
</dbReference>
<dbReference type="Gene3D" id="3.40.50.1820">
    <property type="entry name" value="alpha/beta hydrolase"/>
    <property type="match status" value="1"/>
</dbReference>